<reference evidence="2" key="2">
    <citation type="submission" date="2013-03" db="EMBL/GenBank/DDBJ databases">
        <authorList>
            <person name="Motta M.C.M."/>
            <person name="Martins A.C.A."/>
            <person name="Preta C.M.C.C."/>
            <person name="Silva R."/>
            <person name="de Souza S.S."/>
            <person name="Klein C.C."/>
            <person name="de Almeida L.G.P."/>
            <person name="Cunha O.L."/>
            <person name="Colabardini A.C."/>
            <person name="Lima B.A."/>
            <person name="Machado C.R."/>
            <person name="Soares C.M.A."/>
            <person name="de Menezes C.B.A."/>
            <person name="Bartolomeu D.C."/>
            <person name="Grisard E.C."/>
            <person name="Fantinatti-Garboggini F."/>
            <person name="Rodrigues-Luiz G.F."/>
            <person name="Wagner G."/>
            <person name="Goldman G.H."/>
            <person name="Fietto J.L.R."/>
            <person name="Ciapina L.P."/>
            <person name="Brocchi M."/>
            <person name="Elias M.C."/>
            <person name="Goldman M.H.S."/>
            <person name="Sagot M.-F."/>
            <person name="Pereira M."/>
            <person name="Stoco P.H."/>
            <person name="Teixeira S.M.R."/>
            <person name="de Mendonca-Neto R.P."/>
            <person name="Maciel T.E.F."/>
            <person name="Mendes T.A.O."/>
            <person name="Urmenyi T.P."/>
            <person name="Teixeira M.M.G."/>
            <person name="de Camargo E.F.P."/>
            <person name="de Sousa W."/>
            <person name="Schenkman S."/>
            <person name="de Vasconcelos A.T.R."/>
        </authorList>
    </citation>
    <scope>NUCLEOTIDE SEQUENCE</scope>
</reference>
<keyword evidence="3" id="KW-1185">Reference proteome</keyword>
<name>S9W690_9TRYP</name>
<dbReference type="Proteomes" id="UP000015354">
    <property type="component" value="Unassembled WGS sequence"/>
</dbReference>
<organism evidence="2 3">
    <name type="scientific">Strigomonas culicis</name>
    <dbReference type="NCBI Taxonomy" id="28005"/>
    <lineage>
        <taxon>Eukaryota</taxon>
        <taxon>Discoba</taxon>
        <taxon>Euglenozoa</taxon>
        <taxon>Kinetoplastea</taxon>
        <taxon>Metakinetoplastina</taxon>
        <taxon>Trypanosomatida</taxon>
        <taxon>Trypanosomatidae</taxon>
        <taxon>Strigomonadinae</taxon>
        <taxon>Strigomonas</taxon>
    </lineage>
</organism>
<proteinExistence type="predicted"/>
<reference evidence="2 3" key="1">
    <citation type="journal article" date="2013" name="PLoS ONE">
        <title>Predicting the Proteins of Angomonas deanei, Strigomonas culicis and Their Respective Endosymbionts Reveals New Aspects of the Trypanosomatidae Family.</title>
        <authorList>
            <person name="Motta M.C."/>
            <person name="Martins A.C."/>
            <person name="de Souza S.S."/>
            <person name="Catta-Preta C.M."/>
            <person name="Silva R."/>
            <person name="Klein C.C."/>
            <person name="de Almeida L.G."/>
            <person name="de Lima Cunha O."/>
            <person name="Ciapina L.P."/>
            <person name="Brocchi M."/>
            <person name="Colabardini A.C."/>
            <person name="de Araujo Lima B."/>
            <person name="Machado C.R."/>
            <person name="de Almeida Soares C.M."/>
            <person name="Probst C.M."/>
            <person name="de Menezes C.B."/>
            <person name="Thompson C.E."/>
            <person name="Bartholomeu D.C."/>
            <person name="Gradia D.F."/>
            <person name="Pavoni D.P."/>
            <person name="Grisard E.C."/>
            <person name="Fantinatti-Garboggini F."/>
            <person name="Marchini F.K."/>
            <person name="Rodrigues-Luiz G.F."/>
            <person name="Wagner G."/>
            <person name="Goldman G.H."/>
            <person name="Fietto J.L."/>
            <person name="Elias M.C."/>
            <person name="Goldman M.H."/>
            <person name="Sagot M.F."/>
            <person name="Pereira M."/>
            <person name="Stoco P.H."/>
            <person name="de Mendonca-Neto R.P."/>
            <person name="Teixeira S.M."/>
            <person name="Maciel T.E."/>
            <person name="de Oliveira Mendes T.A."/>
            <person name="Urmenyi T.P."/>
            <person name="de Souza W."/>
            <person name="Schenkman S."/>
            <person name="de Vasconcelos A.T."/>
        </authorList>
    </citation>
    <scope>NUCLEOTIDE SEQUENCE [LARGE SCALE GENOMIC DNA]</scope>
</reference>
<dbReference type="OrthoDB" id="275474at2759"/>
<sequence length="197" mass="21788">MGQGLGGGAIMGTALSMAAAPAKLSMANHMCIIAVGAGAGLAVDFASDCAAKEGKVIIQRDVVLQAEDVLRHVYTFYAPCEANALSRFFRQKHEWVVLESERRRFYTVQKWPANGNITMDVRTSLRSANDVGLVAAGRPTQTGEIQQHRADMKFDVPSDVQVAYMIAWLRKEDPRWAFSTENSRQFATKVRYALNDF</sequence>
<comment type="caution">
    <text evidence="2">The sequence shown here is derived from an EMBL/GenBank/DDBJ whole genome shotgun (WGS) entry which is preliminary data.</text>
</comment>
<evidence type="ECO:0000313" key="1">
    <source>
        <dbReference type="EMBL" id="EPY27880.1"/>
    </source>
</evidence>
<protein>
    <submittedName>
        <fullName evidence="2">Uncharacterized protein</fullName>
    </submittedName>
</protein>
<evidence type="ECO:0000313" key="3">
    <source>
        <dbReference type="Proteomes" id="UP000015354"/>
    </source>
</evidence>
<gene>
    <name evidence="2" type="ORF">STCU_03437</name>
    <name evidence="1" type="ORF">STCU_05458</name>
</gene>
<dbReference type="EMBL" id="ATMH01005458">
    <property type="protein sequence ID" value="EPY27880.1"/>
    <property type="molecule type" value="Genomic_DNA"/>
</dbReference>
<accession>S9W690</accession>
<evidence type="ECO:0000313" key="2">
    <source>
        <dbReference type="EMBL" id="EPY31475.1"/>
    </source>
</evidence>
<dbReference type="AlphaFoldDB" id="S9W690"/>
<dbReference type="EMBL" id="ATMH01003437">
    <property type="protein sequence ID" value="EPY31475.1"/>
    <property type="molecule type" value="Genomic_DNA"/>
</dbReference>